<evidence type="ECO:0000256" key="5">
    <source>
        <dbReference type="ARBA" id="ARBA00025765"/>
    </source>
</evidence>
<evidence type="ECO:0000256" key="6">
    <source>
        <dbReference type="SAM" id="MobiDB-lite"/>
    </source>
</evidence>
<dbReference type="GO" id="GO:0003968">
    <property type="term" value="F:RNA-directed RNA polymerase activity"/>
    <property type="evidence" value="ECO:0007669"/>
    <property type="project" value="EnsemblFungi"/>
</dbReference>
<dbReference type="GO" id="GO:0006368">
    <property type="term" value="P:transcription elongation by RNA polymerase II"/>
    <property type="evidence" value="ECO:0007669"/>
    <property type="project" value="EnsemblFungi"/>
</dbReference>
<dbReference type="InterPro" id="IPR014381">
    <property type="entry name" value="Arch_Rpo5/euc_Rpb5"/>
</dbReference>
<reference evidence="9 10" key="1">
    <citation type="submission" date="2013-03" db="EMBL/GenBank/DDBJ databases">
        <title>The Genome Sequence of Phialophora europaea CBS 101466.</title>
        <authorList>
            <consortium name="The Broad Institute Genomics Platform"/>
            <person name="Cuomo C."/>
            <person name="de Hoog S."/>
            <person name="Gorbushina A."/>
            <person name="Walker B."/>
            <person name="Young S.K."/>
            <person name="Zeng Q."/>
            <person name="Gargeya S."/>
            <person name="Fitzgerald M."/>
            <person name="Haas B."/>
            <person name="Abouelleil A."/>
            <person name="Allen A.W."/>
            <person name="Alvarado L."/>
            <person name="Arachchi H.M."/>
            <person name="Berlin A.M."/>
            <person name="Chapman S.B."/>
            <person name="Gainer-Dewar J."/>
            <person name="Goldberg J."/>
            <person name="Griggs A."/>
            <person name="Gujja S."/>
            <person name="Hansen M."/>
            <person name="Howarth C."/>
            <person name="Imamovic A."/>
            <person name="Ireland A."/>
            <person name="Larimer J."/>
            <person name="McCowan C."/>
            <person name="Murphy C."/>
            <person name="Pearson M."/>
            <person name="Poon T.W."/>
            <person name="Priest M."/>
            <person name="Roberts A."/>
            <person name="Saif S."/>
            <person name="Shea T."/>
            <person name="Sisk P."/>
            <person name="Sykes S."/>
            <person name="Wortman J."/>
            <person name="Nusbaum C."/>
            <person name="Birren B."/>
        </authorList>
    </citation>
    <scope>NUCLEOTIDE SEQUENCE [LARGE SCALE GENOMIC DNA]</scope>
    <source>
        <strain evidence="9 10">CBS 101466</strain>
    </source>
</reference>
<dbReference type="Gene3D" id="3.40.1340.10">
    <property type="entry name" value="RNA polymerase, Rpb5, N-terminal domain"/>
    <property type="match status" value="1"/>
</dbReference>
<dbReference type="PANTHER" id="PTHR10535:SF0">
    <property type="entry name" value="DNA-DIRECTED RNA POLYMERASES I, II, AND III SUBUNIT RPABC1"/>
    <property type="match status" value="1"/>
</dbReference>
<evidence type="ECO:0000313" key="10">
    <source>
        <dbReference type="Proteomes" id="UP000030752"/>
    </source>
</evidence>
<dbReference type="GO" id="GO:0006367">
    <property type="term" value="P:transcription initiation at RNA polymerase II promoter"/>
    <property type="evidence" value="ECO:0007669"/>
    <property type="project" value="EnsemblFungi"/>
</dbReference>
<organism evidence="9 10">
    <name type="scientific">Cyphellophora europaea (strain CBS 101466)</name>
    <name type="common">Phialophora europaea</name>
    <dbReference type="NCBI Taxonomy" id="1220924"/>
    <lineage>
        <taxon>Eukaryota</taxon>
        <taxon>Fungi</taxon>
        <taxon>Dikarya</taxon>
        <taxon>Ascomycota</taxon>
        <taxon>Pezizomycotina</taxon>
        <taxon>Eurotiomycetes</taxon>
        <taxon>Chaetothyriomycetidae</taxon>
        <taxon>Chaetothyriales</taxon>
        <taxon>Cyphellophoraceae</taxon>
        <taxon>Cyphellophora</taxon>
    </lineage>
</organism>
<keyword evidence="10" id="KW-1185">Reference proteome</keyword>
<feature type="domain" description="RNA polymerase subunit H/Rpb5 C-terminal" evidence="7">
    <location>
        <begin position="164"/>
        <end position="236"/>
    </location>
</feature>
<evidence type="ECO:0000256" key="4">
    <source>
        <dbReference type="ARBA" id="ARBA00023242"/>
    </source>
</evidence>
<keyword evidence="3" id="KW-0804">Transcription</keyword>
<protein>
    <recommendedName>
        <fullName evidence="2">DNA-directed RNA polymerases I, II, and III subunit RPABC1</fullName>
    </recommendedName>
</protein>
<dbReference type="OrthoDB" id="248779at2759"/>
<sequence>MEVDRPAVSNDKVDAENTRLWRISKTLLELLADRGYQVSESELNRGLSEFLGKYQAGADVIDRRRLTQFFNPTPEMITRDTPRPTKKNPNPKSTAGTMYVEFCPEAPVGIKHIRAFAQNLDQQNYSNGILITKVSPNAAALRALEPLAERGITAETFSEGDLLVNITKHELVPKHVLLSDQEKKVLLDRYRLKETQLPRIQAVDPVAKYLGLKKGNVVKIIRKSETAGRYASYRWVY</sequence>
<dbReference type="GO" id="GO:0042797">
    <property type="term" value="P:tRNA transcription by RNA polymerase III"/>
    <property type="evidence" value="ECO:0007669"/>
    <property type="project" value="EnsemblFungi"/>
</dbReference>
<name>W2S8D2_CYPE1</name>
<dbReference type="AlphaFoldDB" id="W2S8D2"/>
<dbReference type="NCBIfam" id="NF007129">
    <property type="entry name" value="PRK09570.1"/>
    <property type="match status" value="1"/>
</dbReference>
<accession>W2S8D2</accession>
<dbReference type="InParanoid" id="W2S8D2"/>
<dbReference type="GO" id="GO:0006361">
    <property type="term" value="P:transcription initiation at RNA polymerase I promoter"/>
    <property type="evidence" value="ECO:0007669"/>
    <property type="project" value="EnsemblFungi"/>
</dbReference>
<evidence type="ECO:0000313" key="9">
    <source>
        <dbReference type="EMBL" id="ETN44199.1"/>
    </source>
</evidence>
<dbReference type="GO" id="GO:0003899">
    <property type="term" value="F:DNA-directed RNA polymerase activity"/>
    <property type="evidence" value="ECO:0007669"/>
    <property type="project" value="EnsemblFungi"/>
</dbReference>
<dbReference type="Pfam" id="PF03871">
    <property type="entry name" value="RNA_pol_Rpb5_N"/>
    <property type="match status" value="1"/>
</dbReference>
<dbReference type="eggNOG" id="KOG3218">
    <property type="taxonomic scope" value="Eukaryota"/>
</dbReference>
<dbReference type="FunCoup" id="W2S8D2">
    <property type="interactions" value="1042"/>
</dbReference>
<dbReference type="GO" id="GO:0005736">
    <property type="term" value="C:RNA polymerase I complex"/>
    <property type="evidence" value="ECO:0007669"/>
    <property type="project" value="EnsemblFungi"/>
</dbReference>
<dbReference type="Gene3D" id="3.90.940.20">
    <property type="entry name" value="RPB5-like RNA polymerase subunit"/>
    <property type="match status" value="1"/>
</dbReference>
<dbReference type="STRING" id="1220924.W2S8D2"/>
<dbReference type="GO" id="GO:0005666">
    <property type="term" value="C:RNA polymerase III complex"/>
    <property type="evidence" value="ECO:0007669"/>
    <property type="project" value="EnsemblFungi"/>
</dbReference>
<dbReference type="VEuPathDB" id="FungiDB:HMPREF1541_10750"/>
<comment type="similarity">
    <text evidence="5">Belongs to the archaeal Rpo5/eukaryotic RPB5 RNA polymerase subunit family.</text>
</comment>
<feature type="domain" description="RNA polymerase Rpb5 N-terminal" evidence="8">
    <location>
        <begin position="15"/>
        <end position="119"/>
    </location>
</feature>
<dbReference type="InterPro" id="IPR000783">
    <property type="entry name" value="RNA_pol_subH/Rpb5_C"/>
</dbReference>
<dbReference type="GO" id="GO:0006363">
    <property type="term" value="P:termination of RNA polymerase I transcription"/>
    <property type="evidence" value="ECO:0007669"/>
    <property type="project" value="EnsemblFungi"/>
</dbReference>
<dbReference type="GO" id="GO:0006386">
    <property type="term" value="P:termination of RNA polymerase III transcription"/>
    <property type="evidence" value="ECO:0007669"/>
    <property type="project" value="EnsemblFungi"/>
</dbReference>
<comment type="subcellular location">
    <subcellularLocation>
        <location evidence="1">Nucleus</location>
    </subcellularLocation>
</comment>
<evidence type="ECO:0000259" key="7">
    <source>
        <dbReference type="Pfam" id="PF01191"/>
    </source>
</evidence>
<dbReference type="InterPro" id="IPR035913">
    <property type="entry name" value="RPB5-like_sf"/>
</dbReference>
<dbReference type="EMBL" id="KI635846">
    <property type="protein sequence ID" value="ETN44199.1"/>
    <property type="molecule type" value="Genomic_DNA"/>
</dbReference>
<dbReference type="PIRSF" id="PIRSF000747">
    <property type="entry name" value="RPB5"/>
    <property type="match status" value="1"/>
</dbReference>
<dbReference type="PANTHER" id="PTHR10535">
    <property type="entry name" value="DNA-DIRECTED RNA POLYMERASES I, II, AND III SUBUNIT RPABC1"/>
    <property type="match status" value="1"/>
</dbReference>
<dbReference type="HAMAP" id="MF_00025">
    <property type="entry name" value="RNApol_Rpo5_RPB5"/>
    <property type="match status" value="1"/>
</dbReference>
<dbReference type="GO" id="GO:0006362">
    <property type="term" value="P:transcription elongation by RNA polymerase I"/>
    <property type="evidence" value="ECO:0007669"/>
    <property type="project" value="EnsemblFungi"/>
</dbReference>
<gene>
    <name evidence="9" type="ORF">HMPREF1541_10750</name>
</gene>
<dbReference type="GO" id="GO:0006384">
    <property type="term" value="P:transcription initiation at RNA polymerase III promoter"/>
    <property type="evidence" value="ECO:0007669"/>
    <property type="project" value="EnsemblFungi"/>
</dbReference>
<dbReference type="Pfam" id="PF01191">
    <property type="entry name" value="RNA_pol_Rpb5_C"/>
    <property type="match status" value="1"/>
</dbReference>
<dbReference type="InterPro" id="IPR005571">
    <property type="entry name" value="RNA_pol_Rpb5_N"/>
</dbReference>
<feature type="region of interest" description="Disordered" evidence="6">
    <location>
        <begin position="74"/>
        <end position="96"/>
    </location>
</feature>
<dbReference type="GO" id="GO:0003677">
    <property type="term" value="F:DNA binding"/>
    <property type="evidence" value="ECO:0007669"/>
    <property type="project" value="InterPro"/>
</dbReference>
<dbReference type="Proteomes" id="UP000030752">
    <property type="component" value="Unassembled WGS sequence"/>
</dbReference>
<dbReference type="GO" id="GO:0005665">
    <property type="term" value="C:RNA polymerase II, core complex"/>
    <property type="evidence" value="ECO:0007669"/>
    <property type="project" value="EnsemblFungi"/>
</dbReference>
<evidence type="ECO:0000259" key="8">
    <source>
        <dbReference type="Pfam" id="PF03871"/>
    </source>
</evidence>
<evidence type="ECO:0000256" key="1">
    <source>
        <dbReference type="ARBA" id="ARBA00004123"/>
    </source>
</evidence>
<dbReference type="FunFam" id="3.90.940.20:FF:000001">
    <property type="entry name" value="DNA-directed RNA polymerases I, II, and III subunit RPABC1"/>
    <property type="match status" value="1"/>
</dbReference>
<dbReference type="InterPro" id="IPR036710">
    <property type="entry name" value="RNA_pol_Rpb5_N_sf"/>
</dbReference>
<dbReference type="RefSeq" id="XP_008713641.1">
    <property type="nucleotide sequence ID" value="XM_008715419.1"/>
</dbReference>
<dbReference type="SUPFAM" id="SSF55287">
    <property type="entry name" value="RPB5-like RNA polymerase subunit"/>
    <property type="match status" value="1"/>
</dbReference>
<evidence type="ECO:0000256" key="3">
    <source>
        <dbReference type="ARBA" id="ARBA00023163"/>
    </source>
</evidence>
<keyword evidence="4" id="KW-0539">Nucleus</keyword>
<evidence type="ECO:0000256" key="2">
    <source>
        <dbReference type="ARBA" id="ARBA00020809"/>
    </source>
</evidence>
<dbReference type="HOGENOM" id="CLU_058320_0_0_1"/>
<dbReference type="GeneID" id="19978089"/>
<dbReference type="SUPFAM" id="SSF53036">
    <property type="entry name" value="Eukaryotic RPB5 N-terminal domain"/>
    <property type="match status" value="1"/>
</dbReference>
<proteinExistence type="inferred from homology"/>